<dbReference type="PANTHER" id="PTHR43215">
    <property type="entry name" value="RADIAL SPOKE HEAD 1 HOMOLOG"/>
    <property type="match status" value="1"/>
</dbReference>
<sequence>MGSMSCACDNNIEDPIVYQSQSLHDSKILDLNTNTSSLLATNLSTLVKRELTNTTTLSIWSNLPRYSYPDFNSDEMTKYSKLILKSGLYFGEASFDTPQGRGFIIYNDGSLLEGTWKEGKVTGKARVVYSNKSTYEGEYLSDQKNGYGIQKYFDGRVYQGLWENSELYEGKEIFPDNSEYNGTFKNGKREGQGVFIWNNGARYTGSFINDKFHGEGLYVWSDKRIYDGMWSEGKLHGKGRFIWPDGRKYIGEFCNDYRHGLGKYFWPNGNAYDGQWYKGKKHGSGNVYIKAKNQHYKGQWLNGTRIKWSDS</sequence>
<keyword evidence="1" id="KW-0677">Repeat</keyword>
<dbReference type="Pfam" id="PF02493">
    <property type="entry name" value="MORN"/>
    <property type="match status" value="7"/>
</dbReference>
<name>A0A1R2CGL7_9CILI</name>
<dbReference type="SMART" id="SM00698">
    <property type="entry name" value="MORN"/>
    <property type="match status" value="7"/>
</dbReference>
<dbReference type="Gene3D" id="2.20.110.10">
    <property type="entry name" value="Histone H3 K4-specific methyltransferase SET7/9 N-terminal domain"/>
    <property type="match status" value="4"/>
</dbReference>
<dbReference type="GO" id="GO:0005829">
    <property type="term" value="C:cytosol"/>
    <property type="evidence" value="ECO:0007669"/>
    <property type="project" value="TreeGrafter"/>
</dbReference>
<proteinExistence type="predicted"/>
<dbReference type="Proteomes" id="UP000187209">
    <property type="component" value="Unassembled WGS sequence"/>
</dbReference>
<evidence type="ECO:0000313" key="2">
    <source>
        <dbReference type="EMBL" id="OMJ88168.1"/>
    </source>
</evidence>
<dbReference type="InterPro" id="IPR003409">
    <property type="entry name" value="MORN"/>
</dbReference>
<accession>A0A1R2CGL7</accession>
<gene>
    <name evidence="2" type="ORF">SteCoe_9988</name>
</gene>
<dbReference type="EMBL" id="MPUH01000158">
    <property type="protein sequence ID" value="OMJ88168.1"/>
    <property type="molecule type" value="Genomic_DNA"/>
</dbReference>
<dbReference type="OrthoDB" id="423343at2759"/>
<reference evidence="2 3" key="1">
    <citation type="submission" date="2016-11" db="EMBL/GenBank/DDBJ databases">
        <title>The macronuclear genome of Stentor coeruleus: a giant cell with tiny introns.</title>
        <authorList>
            <person name="Slabodnick M."/>
            <person name="Ruby J.G."/>
            <person name="Reiff S.B."/>
            <person name="Swart E.C."/>
            <person name="Gosai S."/>
            <person name="Prabakaran S."/>
            <person name="Witkowska E."/>
            <person name="Larue G.E."/>
            <person name="Fisher S."/>
            <person name="Freeman R.M."/>
            <person name="Gunawardena J."/>
            <person name="Chu W."/>
            <person name="Stover N.A."/>
            <person name="Gregory B.D."/>
            <person name="Nowacki M."/>
            <person name="Derisi J."/>
            <person name="Roy S.W."/>
            <person name="Marshall W.F."/>
            <person name="Sood P."/>
        </authorList>
    </citation>
    <scope>NUCLEOTIDE SEQUENCE [LARGE SCALE GENOMIC DNA]</scope>
    <source>
        <strain evidence="2">WM001</strain>
    </source>
</reference>
<comment type="caution">
    <text evidence="2">The sequence shown here is derived from an EMBL/GenBank/DDBJ whole genome shotgun (WGS) entry which is preliminary data.</text>
</comment>
<dbReference type="SUPFAM" id="SSF82185">
    <property type="entry name" value="Histone H3 K4-specific methyltransferase SET7/9 N-terminal domain"/>
    <property type="match status" value="2"/>
</dbReference>
<protein>
    <recommendedName>
        <fullName evidence="4">MORN repeat protein</fullName>
    </recommendedName>
</protein>
<evidence type="ECO:0008006" key="4">
    <source>
        <dbReference type="Google" id="ProtNLM"/>
    </source>
</evidence>
<evidence type="ECO:0000313" key="3">
    <source>
        <dbReference type="Proteomes" id="UP000187209"/>
    </source>
</evidence>
<dbReference type="AlphaFoldDB" id="A0A1R2CGL7"/>
<organism evidence="2 3">
    <name type="scientific">Stentor coeruleus</name>
    <dbReference type="NCBI Taxonomy" id="5963"/>
    <lineage>
        <taxon>Eukaryota</taxon>
        <taxon>Sar</taxon>
        <taxon>Alveolata</taxon>
        <taxon>Ciliophora</taxon>
        <taxon>Postciliodesmatophora</taxon>
        <taxon>Heterotrichea</taxon>
        <taxon>Heterotrichida</taxon>
        <taxon>Stentoridae</taxon>
        <taxon>Stentor</taxon>
    </lineage>
</organism>
<evidence type="ECO:0000256" key="1">
    <source>
        <dbReference type="ARBA" id="ARBA00022737"/>
    </source>
</evidence>
<dbReference type="PANTHER" id="PTHR43215:SF14">
    <property type="entry name" value="RADIAL SPOKE HEAD 1 HOMOLOG"/>
    <property type="match status" value="1"/>
</dbReference>
<keyword evidence="3" id="KW-1185">Reference proteome</keyword>